<comment type="caution">
    <text evidence="1">The sequence shown here is derived from an EMBL/GenBank/DDBJ whole genome shotgun (WGS) entry which is preliminary data.</text>
</comment>
<reference evidence="1 2" key="1">
    <citation type="submission" date="2022-10" db="EMBL/GenBank/DDBJ databases">
        <title>Defluviimonas sp. nov., isolated from ocean surface water.</title>
        <authorList>
            <person name="He W."/>
            <person name="Wang L."/>
            <person name="Zhang D.-F."/>
        </authorList>
    </citation>
    <scope>NUCLEOTIDE SEQUENCE [LARGE SCALE GENOMIC DNA]</scope>
    <source>
        <strain evidence="1 2">WL0075</strain>
    </source>
</reference>
<evidence type="ECO:0000313" key="2">
    <source>
        <dbReference type="Proteomes" id="UP001652503"/>
    </source>
</evidence>
<gene>
    <name evidence="1" type="ORF">OE647_10075</name>
</gene>
<proteinExistence type="predicted"/>
<keyword evidence="2" id="KW-1185">Reference proteome</keyword>
<name>A0ABT2Z2R4_9RHOB</name>
<protein>
    <recommendedName>
        <fullName evidence="3">Transposase</fullName>
    </recommendedName>
</protein>
<accession>A0ABT2Z2R4</accession>
<dbReference type="EMBL" id="JAOWLA010000008">
    <property type="protein sequence ID" value="MCV2865081.1"/>
    <property type="molecule type" value="Genomic_DNA"/>
</dbReference>
<evidence type="ECO:0000313" key="1">
    <source>
        <dbReference type="EMBL" id="MCV2865081.1"/>
    </source>
</evidence>
<sequence>MTFAFIAKHGDIWTVNGLCEVMEASRSGFHAWFHRPARARAILGTKLITVIDRSFKASDRTYGMLTLSVV</sequence>
<dbReference type="RefSeq" id="WP_263721599.1">
    <property type="nucleotide sequence ID" value="NZ_JAOWLA010000008.1"/>
</dbReference>
<evidence type="ECO:0008006" key="3">
    <source>
        <dbReference type="Google" id="ProtNLM"/>
    </source>
</evidence>
<dbReference type="Proteomes" id="UP001652503">
    <property type="component" value="Unassembled WGS sequence"/>
</dbReference>
<organism evidence="1 2">
    <name type="scientific">Albidovulum sediminicola</name>
    <dbReference type="NCBI Taxonomy" id="2984331"/>
    <lineage>
        <taxon>Bacteria</taxon>
        <taxon>Pseudomonadati</taxon>
        <taxon>Pseudomonadota</taxon>
        <taxon>Alphaproteobacteria</taxon>
        <taxon>Rhodobacterales</taxon>
        <taxon>Paracoccaceae</taxon>
        <taxon>Albidovulum</taxon>
    </lineage>
</organism>